<keyword evidence="1" id="KW-0812">Transmembrane</keyword>
<feature type="transmembrane region" description="Helical" evidence="1">
    <location>
        <begin position="128"/>
        <end position="149"/>
    </location>
</feature>
<dbReference type="AlphaFoldDB" id="A0A2S0KBZ2"/>
<reference evidence="2 3" key="1">
    <citation type="submission" date="2018-03" db="EMBL/GenBank/DDBJ databases">
        <title>Characteristics and genome of n-alkane degrading marine bacteria Gordonia iterans isolated from crude oil contaminated in Tae-an, South Korea.</title>
        <authorList>
            <person name="Lee S.-S."/>
            <person name="Kim H."/>
        </authorList>
    </citation>
    <scope>NUCLEOTIDE SEQUENCE [LARGE SCALE GENOMIC DNA]</scope>
    <source>
        <strain evidence="2 3">Co17</strain>
    </source>
</reference>
<evidence type="ECO:0000256" key="1">
    <source>
        <dbReference type="SAM" id="Phobius"/>
    </source>
</evidence>
<dbReference type="EMBL" id="CP027433">
    <property type="protein sequence ID" value="AVL99211.1"/>
    <property type="molecule type" value="Genomic_DNA"/>
</dbReference>
<dbReference type="Proteomes" id="UP000239814">
    <property type="component" value="Chromosome"/>
</dbReference>
<dbReference type="InterPro" id="IPR021359">
    <property type="entry name" value="DUF2812"/>
</dbReference>
<sequence length="208" mass="22592">MRLSPFGSGGFFMTTHTAWLVPVRHLSPASFERYLEKQAARGRHVRDVDALGVLRLRFDEGIPSTVRYVLDRRSQPAPADYFRFRESSGWEHAGALGDLHVWRQEYTVRPPLGFIGDTAQKRAGSWSVALGVLAAICVLGAVALGILAAVDPVAAASPRDFWAPAVALAVVGVIAVAVSLQLGVGRRETPAFRPLEDAHDTADEPARR</sequence>
<feature type="transmembrane region" description="Helical" evidence="1">
    <location>
        <begin position="161"/>
        <end position="184"/>
    </location>
</feature>
<accession>A0A2S0KBZ2</accession>
<proteinExistence type="predicted"/>
<protein>
    <submittedName>
        <fullName evidence="2">DUF2812 domain-containing protein</fullName>
    </submittedName>
</protein>
<gene>
    <name evidence="2" type="ORF">C6V83_01770</name>
</gene>
<dbReference type="Pfam" id="PF11193">
    <property type="entry name" value="DUF2812"/>
    <property type="match status" value="1"/>
</dbReference>
<keyword evidence="1" id="KW-0472">Membrane</keyword>
<organism evidence="2 3">
    <name type="scientific">Gordonia iterans</name>
    <dbReference type="NCBI Taxonomy" id="1004901"/>
    <lineage>
        <taxon>Bacteria</taxon>
        <taxon>Bacillati</taxon>
        <taxon>Actinomycetota</taxon>
        <taxon>Actinomycetes</taxon>
        <taxon>Mycobacteriales</taxon>
        <taxon>Gordoniaceae</taxon>
        <taxon>Gordonia</taxon>
    </lineage>
</organism>
<evidence type="ECO:0000313" key="3">
    <source>
        <dbReference type="Proteomes" id="UP000239814"/>
    </source>
</evidence>
<dbReference type="KEGG" id="git:C6V83_01770"/>
<evidence type="ECO:0000313" key="2">
    <source>
        <dbReference type="EMBL" id="AVL99211.1"/>
    </source>
</evidence>
<name>A0A2S0KBZ2_9ACTN</name>
<keyword evidence="3" id="KW-1185">Reference proteome</keyword>
<keyword evidence="1" id="KW-1133">Transmembrane helix</keyword>